<dbReference type="eggNOG" id="KOG3533">
    <property type="taxonomic scope" value="Eukaryota"/>
</dbReference>
<protein>
    <submittedName>
        <fullName evidence="1">Uncharacterized protein</fullName>
    </submittedName>
</protein>
<name>A0A0L0F337_9EUKA</name>
<dbReference type="RefSeq" id="XP_014144999.1">
    <property type="nucleotide sequence ID" value="XM_014289524.1"/>
</dbReference>
<dbReference type="InterPro" id="IPR015925">
    <property type="entry name" value="Ryanodine_IP3_receptor"/>
</dbReference>
<dbReference type="GeneID" id="25916873"/>
<dbReference type="Proteomes" id="UP000054560">
    <property type="component" value="Unassembled WGS sequence"/>
</dbReference>
<keyword evidence="2" id="KW-1185">Reference proteome</keyword>
<dbReference type="GO" id="GO:0006816">
    <property type="term" value="P:calcium ion transport"/>
    <property type="evidence" value="ECO:0007669"/>
    <property type="project" value="InterPro"/>
</dbReference>
<dbReference type="EMBL" id="KQ249514">
    <property type="protein sequence ID" value="KNC71097.1"/>
    <property type="molecule type" value="Genomic_DNA"/>
</dbReference>
<dbReference type="PANTHER" id="PTHR13715:SF102">
    <property type="entry name" value="INOSITOL 1,4,5-TRISPHOSPHATE RECEPTOR"/>
    <property type="match status" value="1"/>
</dbReference>
<feature type="non-terminal residue" evidence="1">
    <location>
        <position position="1"/>
    </location>
</feature>
<evidence type="ECO:0000313" key="2">
    <source>
        <dbReference type="Proteomes" id="UP000054560"/>
    </source>
</evidence>
<accession>A0A0L0F337</accession>
<gene>
    <name evidence="1" type="ORF">SARC_16369</name>
</gene>
<reference evidence="1 2" key="1">
    <citation type="submission" date="2011-02" db="EMBL/GenBank/DDBJ databases">
        <title>The Genome Sequence of Sphaeroforma arctica JP610.</title>
        <authorList>
            <consortium name="The Broad Institute Genome Sequencing Platform"/>
            <person name="Russ C."/>
            <person name="Cuomo C."/>
            <person name="Young S.K."/>
            <person name="Zeng Q."/>
            <person name="Gargeya S."/>
            <person name="Alvarado L."/>
            <person name="Berlin A."/>
            <person name="Chapman S.B."/>
            <person name="Chen Z."/>
            <person name="Freedman E."/>
            <person name="Gellesch M."/>
            <person name="Goldberg J."/>
            <person name="Griggs A."/>
            <person name="Gujja S."/>
            <person name="Heilman E."/>
            <person name="Heiman D."/>
            <person name="Howarth C."/>
            <person name="Mehta T."/>
            <person name="Neiman D."/>
            <person name="Pearson M."/>
            <person name="Roberts A."/>
            <person name="Saif S."/>
            <person name="Shea T."/>
            <person name="Shenoy N."/>
            <person name="Sisk P."/>
            <person name="Stolte C."/>
            <person name="Sykes S."/>
            <person name="White J."/>
            <person name="Yandava C."/>
            <person name="Burger G."/>
            <person name="Gray M.W."/>
            <person name="Holland P.W.H."/>
            <person name="King N."/>
            <person name="Lang F.B.F."/>
            <person name="Roger A.J."/>
            <person name="Ruiz-Trillo I."/>
            <person name="Haas B."/>
            <person name="Nusbaum C."/>
            <person name="Birren B."/>
        </authorList>
    </citation>
    <scope>NUCLEOTIDE SEQUENCE [LARGE SCALE GENOMIC DNA]</scope>
    <source>
        <strain evidence="1 2">JP610</strain>
    </source>
</reference>
<dbReference type="PANTHER" id="PTHR13715">
    <property type="entry name" value="RYANODINE RECEPTOR AND IP3 RECEPTOR"/>
    <property type="match status" value="1"/>
</dbReference>
<organism evidence="1 2">
    <name type="scientific">Sphaeroforma arctica JP610</name>
    <dbReference type="NCBI Taxonomy" id="667725"/>
    <lineage>
        <taxon>Eukaryota</taxon>
        <taxon>Ichthyosporea</taxon>
        <taxon>Ichthyophonida</taxon>
        <taxon>Sphaeroforma</taxon>
    </lineage>
</organism>
<proteinExistence type="predicted"/>
<sequence>PALRWFESCTRHIEVVREGRLERVTFTVPPICEFLTEQAMEHMLSQTKRDEQGSKIAYLVSCQDKLYTKVVWE</sequence>
<dbReference type="AlphaFoldDB" id="A0A0L0F337"/>
<dbReference type="STRING" id="667725.A0A0L0F337"/>
<evidence type="ECO:0000313" key="1">
    <source>
        <dbReference type="EMBL" id="KNC71097.1"/>
    </source>
</evidence>